<reference evidence="5 7" key="1">
    <citation type="submission" date="2017-12" db="EMBL/GenBank/DDBJ databases">
        <title>Complete genome sequence of Herbivorax saccincola GGR1, a novel Cellulosome-producing hydrolytic bacterium in a thermophilic biogas plant, established by Illumina and Nanopore MinION sequencing.</title>
        <authorList>
            <person name="Pechtl A."/>
            <person name="Ruckert C."/>
            <person name="Koeck D.E."/>
            <person name="Maus I."/>
            <person name="Winkler A."/>
            <person name="Kalinowski J."/>
            <person name="Puhler A."/>
            <person name="Schwarz W.W."/>
            <person name="Zverlov V.V."/>
            <person name="Schluter A."/>
            <person name="Liebl W."/>
        </authorList>
    </citation>
    <scope>NUCLEOTIDE SEQUENCE [LARGE SCALE GENOMIC DNA]</scope>
    <source>
        <strain evidence="5">GGR1</strain>
        <strain evidence="7">SR1</strain>
    </source>
</reference>
<dbReference type="Gene3D" id="6.10.250.3150">
    <property type="match status" value="1"/>
</dbReference>
<feature type="domain" description="M23ase beta-sheet core" evidence="3">
    <location>
        <begin position="273"/>
        <end position="368"/>
    </location>
</feature>
<evidence type="ECO:0000313" key="8">
    <source>
        <dbReference type="Proteomes" id="UP000239720"/>
    </source>
</evidence>
<evidence type="ECO:0000313" key="6">
    <source>
        <dbReference type="EMBL" id="PQQ66138.1"/>
    </source>
</evidence>
<protein>
    <submittedName>
        <fullName evidence="5">Murein hydrolase activator EnvC</fullName>
    </submittedName>
    <submittedName>
        <fullName evidence="6">Peptidase M23</fullName>
    </submittedName>
</protein>
<feature type="coiled-coil region" evidence="2">
    <location>
        <begin position="198"/>
        <end position="239"/>
    </location>
</feature>
<reference evidence="6 8" key="2">
    <citation type="journal article" date="2018" name="Syst. Appl. Microbiol.">
        <title>Characterization and high-quality draft genome sequence of Herbivorax saccincola A7, an anaerobic, alkaliphilic, thermophilic, cellulolytic, and xylanolytic bacterium.</title>
        <authorList>
            <person name="Aikawa S."/>
            <person name="Baramee S."/>
            <person name="Sermsathanaswadi J."/>
            <person name="Thianheng P."/>
            <person name="Tachaapaikoon C."/>
            <person name="Shikata A."/>
            <person name="Waeonukul R."/>
            <person name="Pason P."/>
            <person name="Ratanakhanokchai K."/>
            <person name="Kosugi A."/>
        </authorList>
    </citation>
    <scope>NUCLEOTIDE SEQUENCE [LARGE SCALE GENOMIC DNA]</scope>
    <source>
        <strain evidence="6 8">A7</strain>
    </source>
</reference>
<dbReference type="FunFam" id="2.70.70.10:FF:000006">
    <property type="entry name" value="M23 family peptidase"/>
    <property type="match status" value="1"/>
</dbReference>
<evidence type="ECO:0000313" key="5">
    <source>
        <dbReference type="EMBL" id="AUG58766.1"/>
    </source>
</evidence>
<dbReference type="InterPro" id="IPR016047">
    <property type="entry name" value="M23ase_b-sheet_dom"/>
</dbReference>
<gene>
    <name evidence="5" type="primary">envC</name>
    <name evidence="6" type="ORF">B9R14_04760</name>
    <name evidence="5" type="ORF">HVS_14565</name>
</gene>
<dbReference type="Proteomes" id="UP000239720">
    <property type="component" value="Unassembled WGS sequence"/>
</dbReference>
<dbReference type="PANTHER" id="PTHR21666">
    <property type="entry name" value="PEPTIDASE-RELATED"/>
    <property type="match status" value="1"/>
</dbReference>
<dbReference type="Pfam" id="PF24568">
    <property type="entry name" value="CC_PcsB"/>
    <property type="match status" value="1"/>
</dbReference>
<keyword evidence="1" id="KW-0732">Signal</keyword>
<dbReference type="SUPFAM" id="SSF51261">
    <property type="entry name" value="Duplicated hybrid motif"/>
    <property type="match status" value="1"/>
</dbReference>
<feature type="coiled-coil region" evidence="2">
    <location>
        <begin position="40"/>
        <end position="109"/>
    </location>
</feature>
<dbReference type="Proteomes" id="UP000233534">
    <property type="component" value="Chromosome"/>
</dbReference>
<dbReference type="InterPro" id="IPR011055">
    <property type="entry name" value="Dup_hybrid_motif"/>
</dbReference>
<dbReference type="PANTHER" id="PTHR21666:SF289">
    <property type="entry name" value="L-ALA--D-GLU ENDOPEPTIDASE"/>
    <property type="match status" value="1"/>
</dbReference>
<dbReference type="Gene3D" id="2.70.70.10">
    <property type="entry name" value="Glucose Permease (Domain IIA)"/>
    <property type="match status" value="1"/>
</dbReference>
<organism evidence="5 7">
    <name type="scientific">Acetivibrio saccincola</name>
    <dbReference type="NCBI Taxonomy" id="1677857"/>
    <lineage>
        <taxon>Bacteria</taxon>
        <taxon>Bacillati</taxon>
        <taxon>Bacillota</taxon>
        <taxon>Clostridia</taxon>
        <taxon>Eubacteriales</taxon>
        <taxon>Oscillospiraceae</taxon>
        <taxon>Acetivibrio</taxon>
    </lineage>
</organism>
<evidence type="ECO:0000256" key="2">
    <source>
        <dbReference type="SAM" id="Coils"/>
    </source>
</evidence>
<keyword evidence="5" id="KW-0378">Hydrolase</keyword>
<dbReference type="CDD" id="cd12797">
    <property type="entry name" value="M23_peptidase"/>
    <property type="match status" value="1"/>
</dbReference>
<dbReference type="KEGG" id="hsc:HVS_14565"/>
<accession>A0A2K9EAM0</accession>
<keyword evidence="2" id="KW-0175">Coiled coil</keyword>
<feature type="domain" description="Peptidoglycan hydrolase PcsB coiled-coil" evidence="4">
    <location>
        <begin position="98"/>
        <end position="169"/>
    </location>
</feature>
<evidence type="ECO:0000259" key="4">
    <source>
        <dbReference type="Pfam" id="PF24568"/>
    </source>
</evidence>
<dbReference type="EMBL" id="NEMB01000003">
    <property type="protein sequence ID" value="PQQ66138.1"/>
    <property type="molecule type" value="Genomic_DNA"/>
</dbReference>
<dbReference type="AlphaFoldDB" id="A0A2K9EAM0"/>
<dbReference type="Pfam" id="PF01551">
    <property type="entry name" value="Peptidase_M23"/>
    <property type="match status" value="1"/>
</dbReference>
<keyword evidence="7" id="KW-1185">Reference proteome</keyword>
<dbReference type="EMBL" id="CP025197">
    <property type="protein sequence ID" value="AUG58766.1"/>
    <property type="molecule type" value="Genomic_DNA"/>
</dbReference>
<dbReference type="RefSeq" id="WP_101303420.1">
    <property type="nucleotide sequence ID" value="NZ_CP025197.1"/>
</dbReference>
<evidence type="ECO:0000313" key="7">
    <source>
        <dbReference type="Proteomes" id="UP000233534"/>
    </source>
</evidence>
<proteinExistence type="predicted"/>
<evidence type="ECO:0000256" key="1">
    <source>
        <dbReference type="ARBA" id="ARBA00022729"/>
    </source>
</evidence>
<sequence length="374" mass="42002">MKKLVQLGVLISVMLMVIVPIYSNTLTSTQNQKSKIDSEINQISSQKRNEEKKLNSIKNEQQYLMSEQEKAEKEYNELVQKVNELNEILEELDKAILESEEDYEKQLEQFKVRLNVMYQNSNTSYLEILAESKSIADFFRKIELIKAISKKDKELIEGIKEAKKEIEYKRQLVAEEHRDFENKASSALGNLNDIKAATQALEVQIRSINSKLNSLERKENELIQKSRELENQIKNLQRTADYTGGVMRWPVPSSTYISSPFGNRFHPILKVYKMHTGIDISASSGQAIVAANDGVVIMSGWQGGYGYTVVIDHGGGITTLYAHCSQLLVSSGTSVKAGDTIAKIGSTGLSTGPHLHFEVRENGVPVNPVPYVSK</sequence>
<evidence type="ECO:0000259" key="3">
    <source>
        <dbReference type="Pfam" id="PF01551"/>
    </source>
</evidence>
<name>A0A2K9EAM0_9FIRM</name>
<dbReference type="InterPro" id="IPR057309">
    <property type="entry name" value="PcsB_CC"/>
</dbReference>
<dbReference type="GO" id="GO:0004222">
    <property type="term" value="F:metalloendopeptidase activity"/>
    <property type="evidence" value="ECO:0007669"/>
    <property type="project" value="TreeGrafter"/>
</dbReference>
<dbReference type="InterPro" id="IPR050570">
    <property type="entry name" value="Cell_wall_metabolism_enzyme"/>
</dbReference>